<name>A0A839PXZ6_MYCIR</name>
<evidence type="ECO:0000256" key="4">
    <source>
        <dbReference type="ARBA" id="ARBA00023136"/>
    </source>
</evidence>
<keyword evidence="3" id="KW-0446">Lipid-binding</keyword>
<comment type="subcellular location">
    <subcellularLocation>
        <location evidence="1">Golgi apparatus membrane</location>
        <topology evidence="1">Peripheral membrane protein</topology>
        <orientation evidence="1">Cytoplasmic side</orientation>
    </subcellularLocation>
</comment>
<reference evidence="5 6" key="1">
    <citation type="submission" date="2020-08" db="EMBL/GenBank/DDBJ databases">
        <title>The Agave Microbiome: Exploring the role of microbial communities in plant adaptations to desert environments.</title>
        <authorList>
            <person name="Partida-Martinez L.P."/>
        </authorList>
    </citation>
    <scope>NUCLEOTIDE SEQUENCE [LARGE SCALE GENOMIC DNA]</scope>
    <source>
        <strain evidence="5 6">AT2.18</strain>
    </source>
</reference>
<dbReference type="Gene3D" id="1.10.3630.10">
    <property type="entry name" value="yeast vps74-n-term truncation variant domain like"/>
    <property type="match status" value="1"/>
</dbReference>
<dbReference type="GO" id="GO:0012505">
    <property type="term" value="C:endomembrane system"/>
    <property type="evidence" value="ECO:0007669"/>
    <property type="project" value="UniProtKB-ARBA"/>
</dbReference>
<evidence type="ECO:0000256" key="3">
    <source>
        <dbReference type="ARBA" id="ARBA00023121"/>
    </source>
</evidence>
<keyword evidence="4" id="KW-0472">Membrane</keyword>
<evidence type="ECO:0008006" key="7">
    <source>
        <dbReference type="Google" id="ProtNLM"/>
    </source>
</evidence>
<evidence type="ECO:0000313" key="6">
    <source>
        <dbReference type="Proteomes" id="UP000550501"/>
    </source>
</evidence>
<dbReference type="AlphaFoldDB" id="A0A839PXZ6"/>
<comment type="caution">
    <text evidence="5">The sequence shown here is derived from an EMBL/GenBank/DDBJ whole genome shotgun (WGS) entry which is preliminary data.</text>
</comment>
<dbReference type="Pfam" id="PF05719">
    <property type="entry name" value="GPP34"/>
    <property type="match status" value="1"/>
</dbReference>
<organism evidence="5 6">
    <name type="scientific">Mycolicibacterium iranicum</name>
    <name type="common">Mycobacterium iranicum</name>
    <dbReference type="NCBI Taxonomy" id="912594"/>
    <lineage>
        <taxon>Bacteria</taxon>
        <taxon>Bacillati</taxon>
        <taxon>Actinomycetota</taxon>
        <taxon>Actinomycetes</taxon>
        <taxon>Mycobacteriales</taxon>
        <taxon>Mycobacteriaceae</taxon>
        <taxon>Mycolicibacterium</taxon>
    </lineage>
</organism>
<protein>
    <recommendedName>
        <fullName evidence="7">GPP34 family phosphoprotein</fullName>
    </recommendedName>
</protein>
<keyword evidence="6" id="KW-1185">Reference proteome</keyword>
<evidence type="ECO:0000313" key="5">
    <source>
        <dbReference type="EMBL" id="MBB2989058.1"/>
    </source>
</evidence>
<evidence type="ECO:0000256" key="1">
    <source>
        <dbReference type="ARBA" id="ARBA00004255"/>
    </source>
</evidence>
<gene>
    <name evidence="5" type="ORF">FHR72_000515</name>
</gene>
<sequence length="234" mass="24661">MTDEHDASATEATPTLAEDLLLLLFQPRHGTIAGETTLHYVLGAAVLADLALAGRVTATSSRSGSVTVAAVDGQRPSDELFHPAWEYLSPRPRGVQAVLAAIGPQLRAPVLNRLIARGDIRKERRKVLRLFTTTALVEGGTGRRADLLDDIRAVLVDPAEPTPRTAALTALLWASGSLPQFHPVIPWTTPVITRAGEIARGNVGASAAGEAVTRTMNAIVINSVIVATAVRPPG</sequence>
<accession>A0A839PXZ6</accession>
<dbReference type="Proteomes" id="UP000550501">
    <property type="component" value="Unassembled WGS sequence"/>
</dbReference>
<proteinExistence type="predicted"/>
<keyword evidence="2" id="KW-0333">Golgi apparatus</keyword>
<evidence type="ECO:0000256" key="2">
    <source>
        <dbReference type="ARBA" id="ARBA00023034"/>
    </source>
</evidence>
<dbReference type="GO" id="GO:0005737">
    <property type="term" value="C:cytoplasm"/>
    <property type="evidence" value="ECO:0007669"/>
    <property type="project" value="UniProtKB-ARBA"/>
</dbReference>
<dbReference type="EMBL" id="JACHVU010000001">
    <property type="protein sequence ID" value="MBB2989058.1"/>
    <property type="molecule type" value="Genomic_DNA"/>
</dbReference>
<dbReference type="RefSeq" id="WP_221192894.1">
    <property type="nucleotide sequence ID" value="NZ_JACHVU010000001.1"/>
</dbReference>
<dbReference type="InterPro" id="IPR038261">
    <property type="entry name" value="GPP34-like_sf"/>
</dbReference>
<dbReference type="InterPro" id="IPR008628">
    <property type="entry name" value="GPP34-like"/>
</dbReference>
<dbReference type="GO" id="GO:0070273">
    <property type="term" value="F:phosphatidylinositol-4-phosphate binding"/>
    <property type="evidence" value="ECO:0007669"/>
    <property type="project" value="InterPro"/>
</dbReference>